<evidence type="ECO:0000256" key="4">
    <source>
        <dbReference type="SAM" id="MobiDB-lite"/>
    </source>
</evidence>
<dbReference type="InterPro" id="IPR002938">
    <property type="entry name" value="FAD-bd"/>
</dbReference>
<keyword evidence="1" id="KW-0285">Flavoprotein</keyword>
<gene>
    <name evidence="6" type="ORF">RHS01_07036</name>
</gene>
<dbReference type="Gene3D" id="3.50.50.60">
    <property type="entry name" value="FAD/NAD(P)-binding domain"/>
    <property type="match status" value="1"/>
</dbReference>
<name>A0A8H7I7Y9_9AGAM</name>
<reference evidence="6" key="1">
    <citation type="submission" date="2020-09" db="EMBL/GenBank/DDBJ databases">
        <title>Comparative genome analyses of four rice-infecting Rhizoctonia solani isolates reveal extensive enrichment of homogalacturonan modification genes.</title>
        <authorList>
            <person name="Lee D.-Y."/>
            <person name="Jeon J."/>
            <person name="Kim K.-T."/>
            <person name="Cheong K."/>
            <person name="Song H."/>
            <person name="Choi G."/>
            <person name="Ko J."/>
            <person name="Opiyo S.O."/>
            <person name="Zuo S."/>
            <person name="Madhav S."/>
            <person name="Lee Y.-H."/>
            <person name="Wang G.-L."/>
        </authorList>
    </citation>
    <scope>NUCLEOTIDE SEQUENCE</scope>
    <source>
        <strain evidence="6">AG1-IA B2</strain>
    </source>
</reference>
<dbReference type="Pfam" id="PF01494">
    <property type="entry name" value="FAD_binding_3"/>
    <property type="match status" value="1"/>
</dbReference>
<feature type="compositionally biased region" description="Polar residues" evidence="4">
    <location>
        <begin position="1"/>
        <end position="14"/>
    </location>
</feature>
<organism evidence="6 7">
    <name type="scientific">Rhizoctonia solani</name>
    <dbReference type="NCBI Taxonomy" id="456999"/>
    <lineage>
        <taxon>Eukaryota</taxon>
        <taxon>Fungi</taxon>
        <taxon>Dikarya</taxon>
        <taxon>Basidiomycota</taxon>
        <taxon>Agaricomycotina</taxon>
        <taxon>Agaricomycetes</taxon>
        <taxon>Cantharellales</taxon>
        <taxon>Ceratobasidiaceae</taxon>
        <taxon>Rhizoctonia</taxon>
    </lineage>
</organism>
<keyword evidence="2" id="KW-0274">FAD</keyword>
<proteinExistence type="predicted"/>
<dbReference type="AlphaFoldDB" id="A0A8H7I7Y9"/>
<evidence type="ECO:0000259" key="5">
    <source>
        <dbReference type="Pfam" id="PF01494"/>
    </source>
</evidence>
<evidence type="ECO:0000256" key="1">
    <source>
        <dbReference type="ARBA" id="ARBA00022630"/>
    </source>
</evidence>
<dbReference type="GO" id="GO:0071949">
    <property type="term" value="F:FAD binding"/>
    <property type="evidence" value="ECO:0007669"/>
    <property type="project" value="InterPro"/>
</dbReference>
<evidence type="ECO:0000256" key="2">
    <source>
        <dbReference type="ARBA" id="ARBA00022827"/>
    </source>
</evidence>
<dbReference type="Proteomes" id="UP000614334">
    <property type="component" value="Unassembled WGS sequence"/>
</dbReference>
<accession>A0A8H7I7Y9</accession>
<evidence type="ECO:0000313" key="7">
    <source>
        <dbReference type="Proteomes" id="UP000614334"/>
    </source>
</evidence>
<dbReference type="InterPro" id="IPR051104">
    <property type="entry name" value="FAD_monoxygenase"/>
</dbReference>
<feature type="domain" description="FAD-binding" evidence="5">
    <location>
        <begin position="216"/>
        <end position="256"/>
    </location>
</feature>
<evidence type="ECO:0000256" key="3">
    <source>
        <dbReference type="ARBA" id="ARBA00023002"/>
    </source>
</evidence>
<dbReference type="PANTHER" id="PTHR46720:SF3">
    <property type="entry name" value="FAD-BINDING DOMAIN-CONTAINING PROTEIN-RELATED"/>
    <property type="match status" value="1"/>
</dbReference>
<dbReference type="GO" id="GO:0016491">
    <property type="term" value="F:oxidoreductase activity"/>
    <property type="evidence" value="ECO:0007669"/>
    <property type="project" value="UniProtKB-KW"/>
</dbReference>
<protein>
    <submittedName>
        <fullName evidence="6">FAD binding domain</fullName>
    </submittedName>
</protein>
<dbReference type="EMBL" id="JACYCF010000013">
    <property type="protein sequence ID" value="KAF8753296.1"/>
    <property type="molecule type" value="Genomic_DNA"/>
</dbReference>
<comment type="caution">
    <text evidence="6">The sequence shown here is derived from an EMBL/GenBank/DDBJ whole genome shotgun (WGS) entry which is preliminary data.</text>
</comment>
<dbReference type="GO" id="GO:0044550">
    <property type="term" value="P:secondary metabolite biosynthetic process"/>
    <property type="evidence" value="ECO:0007669"/>
    <property type="project" value="TreeGrafter"/>
</dbReference>
<feature type="region of interest" description="Disordered" evidence="4">
    <location>
        <begin position="1"/>
        <end position="28"/>
    </location>
</feature>
<keyword evidence="3" id="KW-0560">Oxidoreductase</keyword>
<dbReference type="SUPFAM" id="SSF51905">
    <property type="entry name" value="FAD/NAD(P)-binding domain"/>
    <property type="match status" value="1"/>
</dbReference>
<dbReference type="InterPro" id="IPR036188">
    <property type="entry name" value="FAD/NAD-bd_sf"/>
</dbReference>
<dbReference type="PRINTS" id="PR00420">
    <property type="entry name" value="RNGMNOXGNASE"/>
</dbReference>
<dbReference type="PANTHER" id="PTHR46720">
    <property type="entry name" value="HYDROXYLASE, PUTATIVE (AFU_ORTHOLOGUE AFUA_3G01460)-RELATED"/>
    <property type="match status" value="1"/>
</dbReference>
<sequence>MRASGSSSHLTTDYRSNRNHIRTQARTDNYRRRTEYLTECSSTARKTGVSPLSFAGATPTVLFQNQNGGKIGVFWYGGGWDPYARGDWNARPEAIFSSEQTAFIPSLEQLYSDNDKLETTPRAVYSGVTTIYGVVPSSKIPQSLLDPLSRHQSIRTISPHEADEPEPNHESVRDSLIQMYGKHPAPIPNLIQATDHIYYWPVFRLAPIPDKWYSSSGRVVLIGDAAHAMPPHAAQGVGMGIEDSVLVARVVSALEQRAREVANLAKRGRSVRNKVGLSAELWAREYQAKRVKRVNRFVKHAESQGRARKDSGWKIGILREWMLWVAFPLINFFGLLAVYDIQGWGYDPDDEIIKLDGL</sequence>
<evidence type="ECO:0000313" key="6">
    <source>
        <dbReference type="EMBL" id="KAF8753296.1"/>
    </source>
</evidence>